<evidence type="ECO:0000256" key="2">
    <source>
        <dbReference type="RuleBase" id="RU362097"/>
    </source>
</evidence>
<dbReference type="InterPro" id="IPR010131">
    <property type="entry name" value="MdtP/NodT-like"/>
</dbReference>
<dbReference type="SUPFAM" id="SSF56954">
    <property type="entry name" value="Outer membrane efflux proteins (OEP)"/>
    <property type="match status" value="1"/>
</dbReference>
<keyword evidence="2" id="KW-0564">Palmitate</keyword>
<reference evidence="3 4" key="1">
    <citation type="submission" date="2020-08" db="EMBL/GenBank/DDBJ databases">
        <title>Sphingobacterium sp. DN00404 isolated from aquaculture water.</title>
        <authorList>
            <person name="Zhang M."/>
        </authorList>
    </citation>
    <scope>NUCLEOTIDE SEQUENCE [LARGE SCALE GENOMIC DNA]</scope>
    <source>
        <strain evidence="3 4">KCTC 32294</strain>
    </source>
</reference>
<protein>
    <submittedName>
        <fullName evidence="3">TolC family protein</fullName>
    </submittedName>
</protein>
<keyword evidence="4" id="KW-1185">Reference proteome</keyword>
<comment type="subcellular location">
    <subcellularLocation>
        <location evidence="2">Cell membrane</location>
        <topology evidence="2">Lipid-anchor</topology>
    </subcellularLocation>
</comment>
<keyword evidence="2" id="KW-0449">Lipoprotein</keyword>
<dbReference type="Pfam" id="PF02321">
    <property type="entry name" value="OEP"/>
    <property type="match status" value="2"/>
</dbReference>
<evidence type="ECO:0000313" key="4">
    <source>
        <dbReference type="Proteomes" id="UP000606494"/>
    </source>
</evidence>
<dbReference type="NCBIfam" id="TIGR01845">
    <property type="entry name" value="outer_NodT"/>
    <property type="match status" value="1"/>
</dbReference>
<dbReference type="RefSeq" id="WP_190308758.1">
    <property type="nucleotide sequence ID" value="NZ_JACNYK010000002.1"/>
</dbReference>
<keyword evidence="2" id="KW-1134">Transmembrane beta strand</keyword>
<dbReference type="PANTHER" id="PTHR30203:SF25">
    <property type="entry name" value="OUTER MEMBRANE PROTEIN-RELATED"/>
    <property type="match status" value="1"/>
</dbReference>
<organism evidence="3 4">
    <name type="scientific">Sphingobacterium arenae</name>
    <dbReference type="NCBI Taxonomy" id="1280598"/>
    <lineage>
        <taxon>Bacteria</taxon>
        <taxon>Pseudomonadati</taxon>
        <taxon>Bacteroidota</taxon>
        <taxon>Sphingobacteriia</taxon>
        <taxon>Sphingobacteriales</taxon>
        <taxon>Sphingobacteriaceae</taxon>
        <taxon>Sphingobacterium</taxon>
    </lineage>
</organism>
<dbReference type="PROSITE" id="PS51257">
    <property type="entry name" value="PROKAR_LIPOPROTEIN"/>
    <property type="match status" value="1"/>
</dbReference>
<dbReference type="InterPro" id="IPR003423">
    <property type="entry name" value="OMP_efflux"/>
</dbReference>
<keyword evidence="2" id="KW-0812">Transmembrane</keyword>
<accession>A0ABR7Y2U9</accession>
<evidence type="ECO:0000256" key="1">
    <source>
        <dbReference type="ARBA" id="ARBA00007613"/>
    </source>
</evidence>
<keyword evidence="2" id="KW-0472">Membrane</keyword>
<comment type="caution">
    <text evidence="3">The sequence shown here is derived from an EMBL/GenBank/DDBJ whole genome shotgun (WGS) entry which is preliminary data.</text>
</comment>
<comment type="similarity">
    <text evidence="1 2">Belongs to the outer membrane factor (OMF) (TC 1.B.17) family.</text>
</comment>
<dbReference type="PANTHER" id="PTHR30203">
    <property type="entry name" value="OUTER MEMBRANE CATION EFFLUX PROTEIN"/>
    <property type="match status" value="1"/>
</dbReference>
<dbReference type="EMBL" id="JACNYK010000002">
    <property type="protein sequence ID" value="MBD1425609.1"/>
    <property type="molecule type" value="Genomic_DNA"/>
</dbReference>
<dbReference type="Gene3D" id="1.20.1600.10">
    <property type="entry name" value="Outer membrane efflux proteins (OEP)"/>
    <property type="match status" value="1"/>
</dbReference>
<proteinExistence type="inferred from homology"/>
<evidence type="ECO:0000313" key="3">
    <source>
        <dbReference type="EMBL" id="MBD1425609.1"/>
    </source>
</evidence>
<name>A0ABR7Y2U9_9SPHI</name>
<dbReference type="Proteomes" id="UP000606494">
    <property type="component" value="Unassembled WGS sequence"/>
</dbReference>
<gene>
    <name evidence="3" type="ORF">H8B17_08455</name>
</gene>
<sequence>MKNLLMLVLSVGILVSCGIRKRDYNEVPAVVVKEDFLPMDVADAAFKNTAIAVEWWAEFKDPVMDALIEKARNHNLDVNTAIANFHASRAMLKNTKFDRLPTITTGGDYTRTRMGENVFIPGQNLTYSTYSAAFDSFWEVDVFGRVSDRIKGAYANHQQVLADMHGVYIRIFAEVANSYLELKGTQYLQDIAKRNLKGQQETYNLTVKLFEAGTGNRLDVARALGQLETTRASMPPLEARIEALKNSISVLVGEVPGNLDAAVLEKQPLPSLPASIALGDVQEMLRRRPDVRLAEAVLQERIAGYNISVAELYPKIDFGGSIGFSAVDFSNFGTTGSFTWSIFPRISWAAFNLGRVRQQIKRDDARTVAAVNQYEKTVLQGLEEIKTALSNYTQEIRRREVLRTSTQASAQAAEFAKQRFNGGLDNFIDYLSAEQTLLAAENALALSEISSATALVAIYKALGGGWEIITQEEVDQKFEAMAHSSTDNNN</sequence>
<dbReference type="Gene3D" id="2.20.200.10">
    <property type="entry name" value="Outer membrane efflux proteins (OEP)"/>
    <property type="match status" value="1"/>
</dbReference>